<feature type="transmembrane region" description="Helical" evidence="9">
    <location>
        <begin position="266"/>
        <end position="288"/>
    </location>
</feature>
<evidence type="ECO:0000256" key="3">
    <source>
        <dbReference type="ARBA" id="ARBA00022448"/>
    </source>
</evidence>
<dbReference type="Gene3D" id="1.10.3470.10">
    <property type="entry name" value="ABC transporter involved in vitamin B12 uptake, BtuC"/>
    <property type="match status" value="1"/>
</dbReference>
<feature type="transmembrane region" description="Helical" evidence="9">
    <location>
        <begin position="152"/>
        <end position="176"/>
    </location>
</feature>
<accession>A0A8K0Y002</accession>
<dbReference type="GO" id="GO:0055085">
    <property type="term" value="P:transmembrane transport"/>
    <property type="evidence" value="ECO:0007669"/>
    <property type="project" value="InterPro"/>
</dbReference>
<dbReference type="InterPro" id="IPR037294">
    <property type="entry name" value="ABC_BtuC-like"/>
</dbReference>
<feature type="transmembrane region" description="Helical" evidence="9">
    <location>
        <begin position="71"/>
        <end position="90"/>
    </location>
</feature>
<dbReference type="EMBL" id="JAESVN010000001">
    <property type="protein sequence ID" value="MBL4916322.1"/>
    <property type="molecule type" value="Genomic_DNA"/>
</dbReference>
<evidence type="ECO:0000256" key="2">
    <source>
        <dbReference type="ARBA" id="ARBA00008034"/>
    </source>
</evidence>
<keyword evidence="7 9" id="KW-0472">Membrane</keyword>
<name>A0A8K0Y002_9RHOB</name>
<dbReference type="Proteomes" id="UP000648908">
    <property type="component" value="Unassembled WGS sequence"/>
</dbReference>
<dbReference type="SUPFAM" id="SSF81345">
    <property type="entry name" value="ABC transporter involved in vitamin B12 uptake, BtuC"/>
    <property type="match status" value="1"/>
</dbReference>
<evidence type="ECO:0000256" key="1">
    <source>
        <dbReference type="ARBA" id="ARBA00004651"/>
    </source>
</evidence>
<evidence type="ECO:0000256" key="6">
    <source>
        <dbReference type="ARBA" id="ARBA00022989"/>
    </source>
</evidence>
<keyword evidence="5 8" id="KW-0812">Transmembrane</keyword>
<keyword evidence="4" id="KW-1003">Cell membrane</keyword>
<evidence type="ECO:0000313" key="10">
    <source>
        <dbReference type="EMBL" id="MBL4916322.1"/>
    </source>
</evidence>
<dbReference type="InterPro" id="IPR001626">
    <property type="entry name" value="ABC_TroCD"/>
</dbReference>
<protein>
    <submittedName>
        <fullName evidence="10">Metal ABC transporter permease</fullName>
    </submittedName>
</protein>
<comment type="caution">
    <text evidence="10">The sequence shown here is derived from an EMBL/GenBank/DDBJ whole genome shotgun (WGS) entry which is preliminary data.</text>
</comment>
<dbReference type="GO" id="GO:0043190">
    <property type="term" value="C:ATP-binding cassette (ABC) transporter complex"/>
    <property type="evidence" value="ECO:0007669"/>
    <property type="project" value="InterPro"/>
</dbReference>
<comment type="similarity">
    <text evidence="2 8">Belongs to the ABC-3 integral membrane protein family.</text>
</comment>
<dbReference type="PANTHER" id="PTHR30477:SF3">
    <property type="entry name" value="METAL TRANSPORT SYSTEM MEMBRANE PROTEIN CT_069-RELATED"/>
    <property type="match status" value="1"/>
</dbReference>
<comment type="subcellular location">
    <subcellularLocation>
        <location evidence="1 8">Cell membrane</location>
        <topology evidence="1 8">Multi-pass membrane protein</topology>
    </subcellularLocation>
</comment>
<gene>
    <name evidence="10" type="ORF">JL811_03730</name>
</gene>
<sequence>MLIDALFLQAGYNATLVTLGAAALGAAAGAVGSFLILRRRALVPDAMAHATLPGLGIAFLIMATFGGEGRYLPGLLLGAGLSALAGLWILQTLASRTRLPEDAAIGTVLSVSYGAGIVVLTLVQGLGLGRPAGLESFLLGQASGMLAADAQLIAGGAGLALVLLVLLRRAFVMVAFDPLHARVAGIDTGRVDLALMALVLGVVLLGLRVVGAILIVALLITPAAAARMWTDRAGIMALIAAGIGAGAGYGGAALSASFPGLPTGPVIVLLAFAAFLVSLLFGSARGVLRRGGNGGVA</sequence>
<evidence type="ECO:0000256" key="5">
    <source>
        <dbReference type="ARBA" id="ARBA00022692"/>
    </source>
</evidence>
<dbReference type="Pfam" id="PF00950">
    <property type="entry name" value="ABC-3"/>
    <property type="match status" value="1"/>
</dbReference>
<keyword evidence="3 8" id="KW-0813">Transport</keyword>
<evidence type="ECO:0000256" key="4">
    <source>
        <dbReference type="ARBA" id="ARBA00022475"/>
    </source>
</evidence>
<reference evidence="10" key="1">
    <citation type="submission" date="2021-01" db="EMBL/GenBank/DDBJ databases">
        <title>Tabrizicola alba sp. nov. a motile alkaliphilic bacterium isolated from a soda lake.</title>
        <authorList>
            <person name="Szuroczki S."/>
            <person name="Abbaszade G."/>
            <person name="Schumann P."/>
            <person name="Toth E."/>
        </authorList>
    </citation>
    <scope>NUCLEOTIDE SEQUENCE</scope>
    <source>
        <strain evidence="10">DMG-N-6</strain>
    </source>
</reference>
<feature type="transmembrane region" description="Helical" evidence="9">
    <location>
        <begin position="233"/>
        <end position="254"/>
    </location>
</feature>
<proteinExistence type="inferred from homology"/>
<evidence type="ECO:0000256" key="8">
    <source>
        <dbReference type="RuleBase" id="RU003943"/>
    </source>
</evidence>
<keyword evidence="11" id="KW-1185">Reference proteome</keyword>
<evidence type="ECO:0000313" key="11">
    <source>
        <dbReference type="Proteomes" id="UP000648908"/>
    </source>
</evidence>
<feature type="transmembrane region" description="Helical" evidence="9">
    <location>
        <begin position="12"/>
        <end position="37"/>
    </location>
</feature>
<feature type="transmembrane region" description="Helical" evidence="9">
    <location>
        <begin position="46"/>
        <end position="65"/>
    </location>
</feature>
<organism evidence="10 11">
    <name type="scientific">Szabonella alba</name>
    <dbReference type="NCBI Taxonomy" id="2804194"/>
    <lineage>
        <taxon>Bacteria</taxon>
        <taxon>Pseudomonadati</taxon>
        <taxon>Pseudomonadota</taxon>
        <taxon>Alphaproteobacteria</taxon>
        <taxon>Rhodobacterales</taxon>
        <taxon>Paracoccaceae</taxon>
        <taxon>Szabonella</taxon>
    </lineage>
</organism>
<dbReference type="AlphaFoldDB" id="A0A8K0Y002"/>
<dbReference type="PANTHER" id="PTHR30477">
    <property type="entry name" value="ABC-TRANSPORTER METAL-BINDING PROTEIN"/>
    <property type="match status" value="1"/>
</dbReference>
<evidence type="ECO:0000256" key="7">
    <source>
        <dbReference type="ARBA" id="ARBA00023136"/>
    </source>
</evidence>
<dbReference type="RefSeq" id="WP_202686984.1">
    <property type="nucleotide sequence ID" value="NZ_JAESVN010000001.1"/>
</dbReference>
<feature type="transmembrane region" description="Helical" evidence="9">
    <location>
        <begin position="196"/>
        <end position="221"/>
    </location>
</feature>
<dbReference type="GO" id="GO:0010043">
    <property type="term" value="P:response to zinc ion"/>
    <property type="evidence" value="ECO:0007669"/>
    <property type="project" value="TreeGrafter"/>
</dbReference>
<keyword evidence="6 9" id="KW-1133">Transmembrane helix</keyword>
<evidence type="ECO:0000256" key="9">
    <source>
        <dbReference type="SAM" id="Phobius"/>
    </source>
</evidence>